<dbReference type="GO" id="GO:0009252">
    <property type="term" value="P:peptidoglycan biosynthetic process"/>
    <property type="evidence" value="ECO:0007669"/>
    <property type="project" value="UniProtKB-KW"/>
</dbReference>
<dbReference type="GO" id="GO:0009002">
    <property type="term" value="F:serine-type D-Ala-D-Ala carboxypeptidase activity"/>
    <property type="evidence" value="ECO:0007669"/>
    <property type="project" value="UniProtKB-EC"/>
</dbReference>
<dbReference type="InterPro" id="IPR001264">
    <property type="entry name" value="Glyco_trans_51"/>
</dbReference>
<evidence type="ECO:0000256" key="6">
    <source>
        <dbReference type="ARBA" id="ARBA00022679"/>
    </source>
</evidence>
<comment type="similarity">
    <text evidence="2">In the N-terminal section; belongs to the glycosyltransferase 51 family.</text>
</comment>
<dbReference type="GO" id="GO:0006508">
    <property type="term" value="P:proteolysis"/>
    <property type="evidence" value="ECO:0007669"/>
    <property type="project" value="UniProtKB-KW"/>
</dbReference>
<dbReference type="Gene3D" id="3.40.710.10">
    <property type="entry name" value="DD-peptidase/beta-lactamase superfamily"/>
    <property type="match status" value="1"/>
</dbReference>
<dbReference type="Pfam" id="PF00905">
    <property type="entry name" value="Transpeptidase"/>
    <property type="match status" value="1"/>
</dbReference>
<feature type="compositionally biased region" description="Gly residues" evidence="14">
    <location>
        <begin position="81"/>
        <end position="91"/>
    </location>
</feature>
<feature type="transmembrane region" description="Helical" evidence="15">
    <location>
        <begin position="117"/>
        <end position="140"/>
    </location>
</feature>
<dbReference type="RefSeq" id="WP_136723420.1">
    <property type="nucleotide sequence ID" value="NZ_SUMC01000008.1"/>
</dbReference>
<feature type="domain" description="Penicillin-binding protein transpeptidase" evidence="16">
    <location>
        <begin position="454"/>
        <end position="722"/>
    </location>
</feature>
<feature type="compositionally biased region" description="Low complexity" evidence="14">
    <location>
        <begin position="61"/>
        <end position="80"/>
    </location>
</feature>
<name>A0A4U0SQ66_9ACTN</name>
<dbReference type="Gene3D" id="1.10.3810.10">
    <property type="entry name" value="Biosynthetic peptidoglycan transglycosylase-like"/>
    <property type="match status" value="1"/>
</dbReference>
<comment type="catalytic activity">
    <reaction evidence="12">
        <text>Preferential cleavage: (Ac)2-L-Lys-D-Ala-|-D-Ala. Also transpeptidation of peptidyl-alanyl moieties that are N-acyl substituents of D-alanine.</text>
        <dbReference type="EC" id="3.4.16.4"/>
    </reaction>
</comment>
<dbReference type="Proteomes" id="UP000305778">
    <property type="component" value="Unassembled WGS sequence"/>
</dbReference>
<dbReference type="FunFam" id="1.10.3810.10:FF:000001">
    <property type="entry name" value="Penicillin-binding protein 1A"/>
    <property type="match status" value="1"/>
</dbReference>
<comment type="similarity">
    <text evidence="1">In the C-terminal section; belongs to the transpeptidase family.</text>
</comment>
<dbReference type="SUPFAM" id="SSF56601">
    <property type="entry name" value="beta-lactamase/transpeptidase-like"/>
    <property type="match status" value="1"/>
</dbReference>
<keyword evidence="6" id="KW-0808">Transferase</keyword>
<evidence type="ECO:0000256" key="14">
    <source>
        <dbReference type="SAM" id="MobiDB-lite"/>
    </source>
</evidence>
<evidence type="ECO:0000256" key="2">
    <source>
        <dbReference type="ARBA" id="ARBA00007739"/>
    </source>
</evidence>
<evidence type="ECO:0000313" key="19">
    <source>
        <dbReference type="Proteomes" id="UP000305778"/>
    </source>
</evidence>
<evidence type="ECO:0000256" key="12">
    <source>
        <dbReference type="ARBA" id="ARBA00034000"/>
    </source>
</evidence>
<dbReference type="GO" id="GO:0071555">
    <property type="term" value="P:cell wall organization"/>
    <property type="evidence" value="ECO:0007669"/>
    <property type="project" value="UniProtKB-KW"/>
</dbReference>
<evidence type="ECO:0000256" key="7">
    <source>
        <dbReference type="ARBA" id="ARBA00022801"/>
    </source>
</evidence>
<keyword evidence="19" id="KW-1185">Reference proteome</keyword>
<keyword evidence="10" id="KW-0511">Multifunctional enzyme</keyword>
<keyword evidence="7" id="KW-0378">Hydrolase</keyword>
<evidence type="ECO:0000256" key="5">
    <source>
        <dbReference type="ARBA" id="ARBA00022676"/>
    </source>
</evidence>
<reference evidence="18 19" key="1">
    <citation type="submission" date="2019-04" db="EMBL/GenBank/DDBJ databases">
        <title>Streptomyces oryziradicis sp. nov., a novel actinomycete isolated from rhizosphere soil of rice (Oryza sativa L.).</title>
        <authorList>
            <person name="Li C."/>
        </authorList>
    </citation>
    <scope>NUCLEOTIDE SEQUENCE [LARGE SCALE GENOMIC DNA]</scope>
    <source>
        <strain evidence="18 19">NEAU-C40</strain>
    </source>
</reference>
<accession>A0A4U0SQ66</accession>
<keyword evidence="4" id="KW-0645">Protease</keyword>
<evidence type="ECO:0000313" key="18">
    <source>
        <dbReference type="EMBL" id="TKA11468.1"/>
    </source>
</evidence>
<evidence type="ECO:0000256" key="11">
    <source>
        <dbReference type="ARBA" id="ARBA00023316"/>
    </source>
</evidence>
<evidence type="ECO:0000256" key="10">
    <source>
        <dbReference type="ARBA" id="ARBA00023268"/>
    </source>
</evidence>
<feature type="domain" description="Glycosyl transferase family 51" evidence="17">
    <location>
        <begin position="167"/>
        <end position="346"/>
    </location>
</feature>
<dbReference type="InterPro" id="IPR023346">
    <property type="entry name" value="Lysozyme-like_dom_sf"/>
</dbReference>
<gene>
    <name evidence="18" type="ORF">FCI23_11605</name>
</gene>
<proteinExistence type="inferred from homology"/>
<dbReference type="InterPro" id="IPR050396">
    <property type="entry name" value="Glycosyltr_51/Transpeptidase"/>
</dbReference>
<evidence type="ECO:0000256" key="4">
    <source>
        <dbReference type="ARBA" id="ARBA00022670"/>
    </source>
</evidence>
<evidence type="ECO:0000256" key="9">
    <source>
        <dbReference type="ARBA" id="ARBA00022984"/>
    </source>
</evidence>
<dbReference type="GO" id="GO:0030288">
    <property type="term" value="C:outer membrane-bounded periplasmic space"/>
    <property type="evidence" value="ECO:0007669"/>
    <property type="project" value="TreeGrafter"/>
</dbReference>
<dbReference type="SUPFAM" id="SSF53955">
    <property type="entry name" value="Lysozyme-like"/>
    <property type="match status" value="1"/>
</dbReference>
<dbReference type="AlphaFoldDB" id="A0A4U0SQ66"/>
<keyword evidence="11" id="KW-0961">Cell wall biogenesis/degradation</keyword>
<evidence type="ECO:0000259" key="17">
    <source>
        <dbReference type="Pfam" id="PF00912"/>
    </source>
</evidence>
<keyword evidence="15" id="KW-1133">Transmembrane helix</keyword>
<dbReference type="PANTHER" id="PTHR32282:SF34">
    <property type="entry name" value="PENICILLIN-BINDING PROTEIN 1A"/>
    <property type="match status" value="1"/>
</dbReference>
<evidence type="ECO:0000256" key="3">
    <source>
        <dbReference type="ARBA" id="ARBA00022645"/>
    </source>
</evidence>
<keyword evidence="9" id="KW-0573">Peptidoglycan synthesis</keyword>
<keyword evidence="8" id="KW-0133">Cell shape</keyword>
<dbReference type="InterPro" id="IPR036950">
    <property type="entry name" value="PBP_transglycosylase"/>
</dbReference>
<sequence>MSEHRRKPPQSPGGGGRAAARRGAPQQPQQPPPRDARRAAPRVPHSHGSDAPEAAAPPTHGGRAAARRAAQGGSRRANSSGGRGGGRGGGQPPKKRFIDYPRWGKDGWRRWMPSWKLVTGLCIGFFGSLVTVAGVGYAMVAVPNPNEASQAQNNVYYWADGSRMVATGGEVNRQIITIDKIPVAMQNAVISAENKTFRTDSGVDPMGIARALFNMAKGGATQGGSTITQQYVKNAMLSQDQTITRKFKELFISIKVGTKLDKNEILANYLNTSYFGRGASGIQAAAQQYYGIDANKLNPSQCAVLAALLKGATYYDPAGNTDIDPAATAAANTARSEARWKYVLDREVIDGNMTATERAKYTKYPMPLAPKKNVELAGQTGYLVDLAKAYFVNNNTKGITADDLAKGGYQIYTTFDKTKVNELEATVKKVQKANINPKLRPKTDKYVQFGGASVSPKDGSIVAIYGGTDWTKHFISNADQTGVQVGSTFKPFVLAAAMTYGKMDPSGGPNQPDYGQPGSQRTIVSQNSIYNAKNKLKIKNYDGTVWTDKDGKEWLQTNDGGETPPGTYVTLRTAMQDSLNAPYVQLGMDVGTGKVEEAALNAGLLKTSLASSSVPSFSIGTSDPSAIRMAAAYGTFDNGGQQNDPYSVTKVEHSGVTVYTHTAKPKTAFSSAVASNVTDVLKNVVDKGTGTTAKLPGRQVAGKTGTTDGNRSAWFVGYTPQLSTAIGMWRKDDQVHKDKNGQVITNAFQSMFGTGNQEKIHGASFPAEIWHDYMAEALKSTPAESFPAPGKLGTVVYGGGAASPTPSASATASATASASASPSGTPSTTPPTVSASPTPTQSQTCAPLDFTCSGGGTTTAPTPTTSTASPTATKTRGFGNGGTGG</sequence>
<keyword evidence="15" id="KW-0472">Membrane</keyword>
<feature type="region of interest" description="Disordered" evidence="14">
    <location>
        <begin position="1"/>
        <end position="99"/>
    </location>
</feature>
<keyword evidence="5" id="KW-0328">Glycosyltransferase</keyword>
<feature type="region of interest" description="Disordered" evidence="14">
    <location>
        <begin position="801"/>
        <end position="885"/>
    </location>
</feature>
<dbReference type="InterPro" id="IPR012338">
    <property type="entry name" value="Beta-lactam/transpept-like"/>
</dbReference>
<evidence type="ECO:0000256" key="15">
    <source>
        <dbReference type="SAM" id="Phobius"/>
    </source>
</evidence>
<evidence type="ECO:0000256" key="1">
    <source>
        <dbReference type="ARBA" id="ARBA00007090"/>
    </source>
</evidence>
<dbReference type="Pfam" id="PF00912">
    <property type="entry name" value="Transgly"/>
    <property type="match status" value="1"/>
</dbReference>
<dbReference type="EMBL" id="SUMC01000008">
    <property type="protein sequence ID" value="TKA11468.1"/>
    <property type="molecule type" value="Genomic_DNA"/>
</dbReference>
<comment type="caution">
    <text evidence="18">The sequence shown here is derived from an EMBL/GenBank/DDBJ whole genome shotgun (WGS) entry which is preliminary data.</text>
</comment>
<dbReference type="OrthoDB" id="8865355at2"/>
<dbReference type="PANTHER" id="PTHR32282">
    <property type="entry name" value="BINDING PROTEIN TRANSPEPTIDASE, PUTATIVE-RELATED"/>
    <property type="match status" value="1"/>
</dbReference>
<feature type="compositionally biased region" description="Low complexity" evidence="14">
    <location>
        <begin position="858"/>
        <end position="873"/>
    </location>
</feature>
<keyword evidence="3" id="KW-0121">Carboxypeptidase</keyword>
<organism evidence="18 19">
    <name type="scientific">Actinacidiphila oryziradicis</name>
    <dbReference type="NCBI Taxonomy" id="2571141"/>
    <lineage>
        <taxon>Bacteria</taxon>
        <taxon>Bacillati</taxon>
        <taxon>Actinomycetota</taxon>
        <taxon>Actinomycetes</taxon>
        <taxon>Kitasatosporales</taxon>
        <taxon>Streptomycetaceae</taxon>
        <taxon>Actinacidiphila</taxon>
    </lineage>
</organism>
<evidence type="ECO:0000259" key="16">
    <source>
        <dbReference type="Pfam" id="PF00905"/>
    </source>
</evidence>
<feature type="compositionally biased region" description="Low complexity" evidence="14">
    <location>
        <begin position="802"/>
        <end position="844"/>
    </location>
</feature>
<dbReference type="InterPro" id="IPR001460">
    <property type="entry name" value="PCN-bd_Tpept"/>
</dbReference>
<evidence type="ECO:0000256" key="8">
    <source>
        <dbReference type="ARBA" id="ARBA00022960"/>
    </source>
</evidence>
<protein>
    <submittedName>
        <fullName evidence="18">Penicillin-binding protein</fullName>
    </submittedName>
</protein>
<comment type="catalytic activity">
    <reaction evidence="13">
        <text>[GlcNAc-(1-&gt;4)-Mur2Ac(oyl-L-Ala-gamma-D-Glu-L-Lys-D-Ala-D-Ala)](n)-di-trans,octa-cis-undecaprenyl diphosphate + beta-D-GlcNAc-(1-&gt;4)-Mur2Ac(oyl-L-Ala-gamma-D-Glu-L-Lys-D-Ala-D-Ala)-di-trans,octa-cis-undecaprenyl diphosphate = [GlcNAc-(1-&gt;4)-Mur2Ac(oyl-L-Ala-gamma-D-Glu-L-Lys-D-Ala-D-Ala)](n+1)-di-trans,octa-cis-undecaprenyl diphosphate + di-trans,octa-cis-undecaprenyl diphosphate + H(+)</text>
        <dbReference type="Rhea" id="RHEA:23708"/>
        <dbReference type="Rhea" id="RHEA-COMP:9602"/>
        <dbReference type="Rhea" id="RHEA-COMP:9603"/>
        <dbReference type="ChEBI" id="CHEBI:15378"/>
        <dbReference type="ChEBI" id="CHEBI:58405"/>
        <dbReference type="ChEBI" id="CHEBI:60033"/>
        <dbReference type="ChEBI" id="CHEBI:78435"/>
        <dbReference type="EC" id="2.4.99.28"/>
    </reaction>
</comment>
<keyword evidence="15" id="KW-0812">Transmembrane</keyword>
<dbReference type="GO" id="GO:0008360">
    <property type="term" value="P:regulation of cell shape"/>
    <property type="evidence" value="ECO:0007669"/>
    <property type="project" value="UniProtKB-KW"/>
</dbReference>
<evidence type="ECO:0000256" key="13">
    <source>
        <dbReference type="ARBA" id="ARBA00049902"/>
    </source>
</evidence>
<dbReference type="GO" id="GO:0008955">
    <property type="term" value="F:peptidoglycan glycosyltransferase activity"/>
    <property type="evidence" value="ECO:0007669"/>
    <property type="project" value="UniProtKB-EC"/>
</dbReference>
<dbReference type="GO" id="GO:0008658">
    <property type="term" value="F:penicillin binding"/>
    <property type="evidence" value="ECO:0007669"/>
    <property type="project" value="InterPro"/>
</dbReference>